<dbReference type="Gene3D" id="2.40.30.170">
    <property type="match status" value="1"/>
</dbReference>
<dbReference type="AlphaFoldDB" id="A0A2R3Z5L6"/>
<dbReference type="EMBL" id="CP028136">
    <property type="protein sequence ID" value="AVR45577.1"/>
    <property type="molecule type" value="Genomic_DNA"/>
</dbReference>
<dbReference type="InterPro" id="IPR050465">
    <property type="entry name" value="UPF0194_transport"/>
</dbReference>
<keyword evidence="2 3" id="KW-0175">Coiled coil</keyword>
<accession>A0A2R3Z5L6</accession>
<evidence type="ECO:0000259" key="4">
    <source>
        <dbReference type="Pfam" id="PF25954"/>
    </source>
</evidence>
<dbReference type="GO" id="GO:0030313">
    <property type="term" value="C:cell envelope"/>
    <property type="evidence" value="ECO:0007669"/>
    <property type="project" value="UniProtKB-SubCell"/>
</dbReference>
<sequence>MKRYIFIFFLLLSCSNKKEGIMPVKADLVESVYSSVTIQPDSLYKAYSTVVAILDRNLLEEGALVQEGTPILKLINLKPALSRENAKLSFELAKENSSGNNSVLNSLEREIRAASLSFYNDSVNYLRQKTLWEQEIGSKVEFENRKLAYELSRNNLQLLKKEYERTRKELSNQVQQALNNYRSSEFTAEEFTITSNINGKLYALYKNPGELVTTVEPVALLGRADKFIIEMLVDETDIVKIEEGQKTLVTLDAYGQRVFEGTIHKIYPTKDERTQTFKIEAVFNEAPPKLYPGLAGEANILIAEKKDALTIPKEYLIDADHVLTDDGIRKIRTGLQDIEKVEILSGLKEDETIYKPEQ</sequence>
<dbReference type="Pfam" id="PF25954">
    <property type="entry name" value="Beta-barrel_RND_2"/>
    <property type="match status" value="1"/>
</dbReference>
<feature type="domain" description="CusB-like beta-barrel" evidence="4">
    <location>
        <begin position="230"/>
        <end position="299"/>
    </location>
</feature>
<gene>
    <name evidence="5" type="ORF">C7S20_10040</name>
</gene>
<dbReference type="OrthoDB" id="869610at2"/>
<feature type="coiled-coil region" evidence="3">
    <location>
        <begin position="149"/>
        <end position="180"/>
    </location>
</feature>
<dbReference type="PANTHER" id="PTHR32347">
    <property type="entry name" value="EFFLUX SYSTEM COMPONENT YKNX-RELATED"/>
    <property type="match status" value="1"/>
</dbReference>
<evidence type="ECO:0000313" key="5">
    <source>
        <dbReference type="EMBL" id="AVR45577.1"/>
    </source>
</evidence>
<name>A0A2R3Z5L6_9FLAO</name>
<evidence type="ECO:0000313" key="6">
    <source>
        <dbReference type="Proteomes" id="UP000241507"/>
    </source>
</evidence>
<dbReference type="KEGG" id="grs:C7S20_10040"/>
<reference evidence="6" key="1">
    <citation type="submission" date="2018-03" db="EMBL/GenBank/DDBJ databases">
        <title>Gramella fulva sp. nov., isolated from a dry surface of tidal flat.</title>
        <authorList>
            <person name="Hwang S.H."/>
            <person name="Hwang W.M."/>
            <person name="Kang K."/>
            <person name="Ahn T.-Y."/>
        </authorList>
    </citation>
    <scope>NUCLEOTIDE SEQUENCE [LARGE SCALE GENOMIC DNA]</scope>
    <source>
        <strain evidence="6">SH35</strain>
    </source>
</reference>
<dbReference type="Gene3D" id="2.40.420.20">
    <property type="match status" value="1"/>
</dbReference>
<keyword evidence="6" id="KW-1185">Reference proteome</keyword>
<evidence type="ECO:0000256" key="3">
    <source>
        <dbReference type="SAM" id="Coils"/>
    </source>
</evidence>
<dbReference type="RefSeq" id="WP_107012354.1">
    <property type="nucleotide sequence ID" value="NZ_CP028136.1"/>
</dbReference>
<dbReference type="Proteomes" id="UP000241507">
    <property type="component" value="Chromosome"/>
</dbReference>
<dbReference type="SUPFAM" id="SSF111369">
    <property type="entry name" value="HlyD-like secretion proteins"/>
    <property type="match status" value="1"/>
</dbReference>
<organism evidence="5 6">
    <name type="scientific">Christiangramia fulva</name>
    <dbReference type="NCBI Taxonomy" id="2126553"/>
    <lineage>
        <taxon>Bacteria</taxon>
        <taxon>Pseudomonadati</taxon>
        <taxon>Bacteroidota</taxon>
        <taxon>Flavobacteriia</taxon>
        <taxon>Flavobacteriales</taxon>
        <taxon>Flavobacteriaceae</taxon>
        <taxon>Christiangramia</taxon>
    </lineage>
</organism>
<protein>
    <submittedName>
        <fullName evidence="5">Efflux transporter periplasmic adaptor subunit</fullName>
    </submittedName>
</protein>
<comment type="subcellular location">
    <subcellularLocation>
        <location evidence="1">Cell envelope</location>
    </subcellularLocation>
</comment>
<dbReference type="InterPro" id="IPR058792">
    <property type="entry name" value="Beta-barrel_RND_2"/>
</dbReference>
<proteinExistence type="predicted"/>
<evidence type="ECO:0000256" key="1">
    <source>
        <dbReference type="ARBA" id="ARBA00004196"/>
    </source>
</evidence>
<evidence type="ECO:0000256" key="2">
    <source>
        <dbReference type="ARBA" id="ARBA00023054"/>
    </source>
</evidence>